<evidence type="ECO:0000313" key="2">
    <source>
        <dbReference type="EMBL" id="ASE34012.1"/>
    </source>
</evidence>
<protein>
    <submittedName>
        <fullName evidence="6">YqzM family protein</fullName>
    </submittedName>
</protein>
<dbReference type="EMBL" id="RXWV01000056">
    <property type="protein sequence ID" value="RTX71986.1"/>
    <property type="molecule type" value="Genomic_DNA"/>
</dbReference>
<evidence type="ECO:0000256" key="1">
    <source>
        <dbReference type="SAM" id="Phobius"/>
    </source>
</evidence>
<dbReference type="Proteomes" id="UP000274792">
    <property type="component" value="Unassembled WGS sequence"/>
</dbReference>
<evidence type="ECO:0000313" key="4">
    <source>
        <dbReference type="EMBL" id="MDL0115427.1"/>
    </source>
</evidence>
<dbReference type="eggNOG" id="ENOG5033DJB">
    <property type="taxonomic scope" value="Bacteria"/>
</dbReference>
<dbReference type="EMBL" id="JANILD010000002">
    <property type="protein sequence ID" value="MCQ9303167.1"/>
    <property type="molecule type" value="Genomic_DNA"/>
</dbReference>
<dbReference type="EMBL" id="CP022046">
    <property type="protein sequence ID" value="ASE34012.1"/>
    <property type="molecule type" value="Genomic_DNA"/>
</dbReference>
<dbReference type="InterPro" id="IPR025416">
    <property type="entry name" value="YqzM"/>
</dbReference>
<dbReference type="KEGG" id="sscu:CEP64_05315"/>
<dbReference type="Pfam" id="PF14141">
    <property type="entry name" value="YqzM"/>
    <property type="match status" value="1"/>
</dbReference>
<reference evidence="7" key="1">
    <citation type="submission" date="2017-06" db="EMBL/GenBank/DDBJ databases">
        <title>FDA dAtabase for Regulatory Grade micrObial Sequences (FDA-ARGOS): Supporting development and validation of Infectious Disease Dx tests.</title>
        <authorList>
            <person name="Goldberg B."/>
            <person name="Campos J."/>
            <person name="Tallon L."/>
            <person name="Sadzewicz L."/>
            <person name="Sengamalay N."/>
            <person name="Ott S."/>
            <person name="Godinez A."/>
            <person name="Nagaraj S."/>
            <person name="Vavikolanu K."/>
            <person name="Nadendla S."/>
            <person name="George J."/>
            <person name="Geyer C."/>
            <person name="Sichtig H."/>
        </authorList>
    </citation>
    <scope>NUCLEOTIDE SEQUENCE [LARGE SCALE GENOMIC DNA]</scope>
    <source>
        <strain evidence="7">FDAARGOS_285</strain>
    </source>
</reference>
<dbReference type="Proteomes" id="UP001204068">
    <property type="component" value="Unassembled WGS sequence"/>
</dbReference>
<dbReference type="RefSeq" id="WP_075577996.1">
    <property type="nucleotide sequence ID" value="NZ_CAJVGN010000001.1"/>
</dbReference>
<organism evidence="6 8">
    <name type="scientific">Mammaliicoccus sciuri</name>
    <name type="common">Staphylococcus sciuri</name>
    <dbReference type="NCBI Taxonomy" id="1296"/>
    <lineage>
        <taxon>Bacteria</taxon>
        <taxon>Bacillati</taxon>
        <taxon>Bacillota</taxon>
        <taxon>Bacilli</taxon>
        <taxon>Bacillales</taxon>
        <taxon>Staphylococcaceae</taxon>
        <taxon>Mammaliicoccus</taxon>
    </lineage>
</organism>
<accession>A0A657XM62</accession>
<reference evidence="5" key="4">
    <citation type="submission" date="2021-02" db="EMBL/GenBank/DDBJ databases">
        <title>cfr and optrA-positive Staphylococcus spp.</title>
        <authorList>
            <person name="Chen L."/>
        </authorList>
    </citation>
    <scope>NUCLEOTIDE SEQUENCE</scope>
    <source>
        <strain evidence="5">GDQ20D70P</strain>
    </source>
</reference>
<dbReference type="GeneID" id="48592695"/>
<name>A0A1X0TU69_MAMSC</name>
<evidence type="ECO:0000313" key="8">
    <source>
        <dbReference type="Proteomes" id="UP000274792"/>
    </source>
</evidence>
<sequence>MNRFEGENTQGRNNDVKDSGFGFIIGFVFLAAIYIIAQVFSLLPN</sequence>
<reference evidence="4" key="7">
    <citation type="journal article" date="2023" name="Vet. Microbiol.">
        <title>Emergence of livestock-associated Mammaliicoccus sciuri ST71 co-harbouring mecA and mecC genes in Brazil.</title>
        <authorList>
            <person name="de Moura G.S."/>
            <person name="de Carvalho E."/>
            <person name="Ramos Sanchez E.M."/>
            <person name="Sellera F.P."/>
            <person name="Marques M.F.S."/>
            <person name="Heinemann M.B."/>
            <person name="De Vliegher S."/>
            <person name="Souza F.N."/>
            <person name="Mota R.A."/>
        </authorList>
    </citation>
    <scope>NUCLEOTIDE SEQUENCE</scope>
    <source>
        <strain evidence="4">BR656</strain>
    </source>
</reference>
<dbReference type="EMBL" id="CP069389">
    <property type="protein sequence ID" value="QRN92475.1"/>
    <property type="molecule type" value="Genomic_DNA"/>
</dbReference>
<reference evidence="2" key="2">
    <citation type="submission" date="2017-12" db="EMBL/GenBank/DDBJ databases">
        <title>FDA dAtabase for Regulatory Grade micrObial Sequences (FDA-ARGOS): Supporting development and validation of Infectious Disease Dx tests.</title>
        <authorList>
            <person name="Campos J."/>
            <person name="Goldberg B."/>
            <person name="Tallon L."/>
            <person name="Sadzewicz L."/>
            <person name="Sengamalay N."/>
            <person name="Ott S."/>
            <person name="Godinez A."/>
            <person name="Nagaraj S."/>
            <person name="Vavikolanu K."/>
            <person name="Vyas G."/>
            <person name="Nadendla S."/>
            <person name="Aluvathingal J."/>
            <person name="Geyer C."/>
            <person name="Nandy P."/>
            <person name="Hobson J."/>
            <person name="Sichtig H."/>
        </authorList>
    </citation>
    <scope>NUCLEOTIDE SEQUENCE</scope>
    <source>
        <strain evidence="2">FDAARGOS_285</strain>
    </source>
</reference>
<keyword evidence="9" id="KW-1185">Reference proteome</keyword>
<accession>A0A1X0TU69</accession>
<keyword evidence="1" id="KW-0812">Transmembrane</keyword>
<proteinExistence type="predicted"/>
<reference evidence="3" key="5">
    <citation type="submission" date="2022-07" db="EMBL/GenBank/DDBJ databases">
        <title>Bacterial species isolated from the porcine tonsil microbiota.</title>
        <authorList>
            <person name="Oliveira I.M.F."/>
        </authorList>
    </citation>
    <scope>NUCLEOTIDE SEQUENCE</scope>
    <source>
        <strain evidence="3">8QC2O2</strain>
    </source>
</reference>
<reference evidence="4" key="6">
    <citation type="submission" date="2022-09" db="EMBL/GenBank/DDBJ databases">
        <authorList>
            <person name="De Moura G.S."/>
            <person name="Carvalho E."/>
            <person name="Ramos Sanchez E.M."/>
            <person name="Sellera F.P."/>
            <person name="Marques M.F.S."/>
            <person name="Heinemann M.B."/>
            <person name="De Vliegher S."/>
            <person name="Souza F.N."/>
            <person name="Mota R.A."/>
        </authorList>
    </citation>
    <scope>NUCLEOTIDE SEQUENCE</scope>
    <source>
        <strain evidence="4">BR656</strain>
    </source>
</reference>
<feature type="transmembrane region" description="Helical" evidence="1">
    <location>
        <begin position="20"/>
        <end position="43"/>
    </location>
</feature>
<reference evidence="6 8" key="3">
    <citation type="submission" date="2018-10" db="EMBL/GenBank/DDBJ databases">
        <title>A collection Staphylococci species genome sequencing.</title>
        <authorList>
            <person name="Cole K."/>
        </authorList>
    </citation>
    <scope>NUCLEOTIDE SEQUENCE [LARGE SCALE GENOMIC DNA]</scope>
    <source>
        <strain evidence="6">CCUG 37923</strain>
        <strain evidence="8">NCTC 12218</strain>
    </source>
</reference>
<dbReference type="Proteomes" id="UP000197058">
    <property type="component" value="Chromosome"/>
</dbReference>
<evidence type="ECO:0000313" key="3">
    <source>
        <dbReference type="EMBL" id="MCQ9303167.1"/>
    </source>
</evidence>
<evidence type="ECO:0000313" key="6">
    <source>
        <dbReference type="EMBL" id="RTX71986.1"/>
    </source>
</evidence>
<dbReference type="Proteomes" id="UP000640299">
    <property type="component" value="Chromosome"/>
</dbReference>
<evidence type="ECO:0000313" key="5">
    <source>
        <dbReference type="EMBL" id="QRN92475.1"/>
    </source>
</evidence>
<dbReference type="EMBL" id="JAPNQM010000001">
    <property type="protein sequence ID" value="MDL0115427.1"/>
    <property type="molecule type" value="Genomic_DNA"/>
</dbReference>
<keyword evidence="1" id="KW-0472">Membrane</keyword>
<evidence type="ECO:0000313" key="9">
    <source>
        <dbReference type="Proteomes" id="UP001176210"/>
    </source>
</evidence>
<dbReference type="Proteomes" id="UP001176210">
    <property type="component" value="Unassembled WGS sequence"/>
</dbReference>
<dbReference type="AlphaFoldDB" id="A0A1X0TU69"/>
<gene>
    <name evidence="6" type="ORF">CD117_09740</name>
    <name evidence="2" type="ORF">CEP64_05315</name>
    <name evidence="5" type="ORF">JRU67_06805</name>
    <name evidence="3" type="ORF">NQ032_05950</name>
    <name evidence="4" type="ORF">OWO77_00460</name>
</gene>
<evidence type="ECO:0000313" key="7">
    <source>
        <dbReference type="Proteomes" id="UP000197058"/>
    </source>
</evidence>
<keyword evidence="1" id="KW-1133">Transmembrane helix</keyword>